<feature type="transmembrane region" description="Helical" evidence="9">
    <location>
        <begin position="127"/>
        <end position="147"/>
    </location>
</feature>
<dbReference type="GO" id="GO:0007165">
    <property type="term" value="P:signal transduction"/>
    <property type="evidence" value="ECO:0007669"/>
    <property type="project" value="UniProtKB-KW"/>
</dbReference>
<keyword evidence="3 9" id="KW-0812">Transmembrane</keyword>
<protein>
    <recommendedName>
        <fullName evidence="12">Odorant receptor</fullName>
    </recommendedName>
</protein>
<feature type="transmembrane region" description="Helical" evidence="9">
    <location>
        <begin position="68"/>
        <end position="87"/>
    </location>
</feature>
<dbReference type="EMBL" id="JBBCAQ010000007">
    <property type="protein sequence ID" value="KAK7602671.1"/>
    <property type="molecule type" value="Genomic_DNA"/>
</dbReference>
<evidence type="ECO:0000313" key="11">
    <source>
        <dbReference type="Proteomes" id="UP001367676"/>
    </source>
</evidence>
<dbReference type="Pfam" id="PF02949">
    <property type="entry name" value="7tm_6"/>
    <property type="match status" value="1"/>
</dbReference>
<feature type="transmembrane region" description="Helical" evidence="9">
    <location>
        <begin position="173"/>
        <end position="206"/>
    </location>
</feature>
<gene>
    <name evidence="10" type="ORF">V9T40_006645</name>
</gene>
<feature type="transmembrane region" description="Helical" evidence="9">
    <location>
        <begin position="37"/>
        <end position="62"/>
    </location>
</feature>
<evidence type="ECO:0000256" key="1">
    <source>
        <dbReference type="ARBA" id="ARBA00004141"/>
    </source>
</evidence>
<keyword evidence="8" id="KW-0807">Transducer</keyword>
<organism evidence="10 11">
    <name type="scientific">Parthenolecanium corni</name>
    <dbReference type="NCBI Taxonomy" id="536013"/>
    <lineage>
        <taxon>Eukaryota</taxon>
        <taxon>Metazoa</taxon>
        <taxon>Ecdysozoa</taxon>
        <taxon>Arthropoda</taxon>
        <taxon>Hexapoda</taxon>
        <taxon>Insecta</taxon>
        <taxon>Pterygota</taxon>
        <taxon>Neoptera</taxon>
        <taxon>Paraneoptera</taxon>
        <taxon>Hemiptera</taxon>
        <taxon>Sternorrhyncha</taxon>
        <taxon>Coccoidea</taxon>
        <taxon>Coccidae</taxon>
        <taxon>Parthenolecanium</taxon>
    </lineage>
</organism>
<evidence type="ECO:0000256" key="8">
    <source>
        <dbReference type="ARBA" id="ARBA00023224"/>
    </source>
</evidence>
<name>A0AAN9TTM8_9HEMI</name>
<evidence type="ECO:0000256" key="6">
    <source>
        <dbReference type="ARBA" id="ARBA00023136"/>
    </source>
</evidence>
<keyword evidence="11" id="KW-1185">Reference proteome</keyword>
<keyword evidence="5 9" id="KW-1133">Transmembrane helix</keyword>
<comment type="caution">
    <text evidence="10">The sequence shown here is derived from an EMBL/GenBank/DDBJ whole genome shotgun (WGS) entry which is preliminary data.</text>
</comment>
<keyword evidence="4" id="KW-0552">Olfaction</keyword>
<dbReference type="AlphaFoldDB" id="A0AAN9TTM8"/>
<evidence type="ECO:0000256" key="7">
    <source>
        <dbReference type="ARBA" id="ARBA00023170"/>
    </source>
</evidence>
<keyword evidence="6 9" id="KW-0472">Membrane</keyword>
<dbReference type="GO" id="GO:0016020">
    <property type="term" value="C:membrane"/>
    <property type="evidence" value="ECO:0007669"/>
    <property type="project" value="UniProtKB-SubCell"/>
</dbReference>
<reference evidence="10 11" key="1">
    <citation type="submission" date="2024-03" db="EMBL/GenBank/DDBJ databases">
        <title>Adaptation during the transition from Ophiocordyceps entomopathogen to insect associate is accompanied by gene loss and intensified selection.</title>
        <authorList>
            <person name="Ward C.M."/>
            <person name="Onetto C.A."/>
            <person name="Borneman A.R."/>
        </authorList>
    </citation>
    <scope>NUCLEOTIDE SEQUENCE [LARGE SCALE GENOMIC DNA]</scope>
    <source>
        <strain evidence="10">AWRI1</strain>
        <tissue evidence="10">Single Adult Female</tissue>
    </source>
</reference>
<accession>A0AAN9TTM8</accession>
<dbReference type="Proteomes" id="UP001367676">
    <property type="component" value="Unassembled WGS sequence"/>
</dbReference>
<evidence type="ECO:0000256" key="2">
    <source>
        <dbReference type="ARBA" id="ARBA00022606"/>
    </source>
</evidence>
<keyword evidence="7" id="KW-0675">Receptor</keyword>
<dbReference type="InterPro" id="IPR004117">
    <property type="entry name" value="7tm6_olfct_rcpt"/>
</dbReference>
<evidence type="ECO:0000313" key="10">
    <source>
        <dbReference type="EMBL" id="KAK7602671.1"/>
    </source>
</evidence>
<sequence>MAVIQVQARRGYLVQTLRIGTLMLGIAIEPELKLTEIIYTVLLLLGFILVGVFALIDFLFILKNGERIEAMYTANASFAVLSIFLMTKFRKAPWLRLCRQILNDYQSSDFARISEEIFLKVVRKYRGAIITIYFSVILLPLVILFSTDVKAGENKSLIFPSWYPWNMSTRVGYFFTMIVQLLSVTSGYGIVAAILACLFCSIVCIFTHVRLLEQRLHRLCVVAVDAKSKNKSMLKHSVTSDDNVRQTIFELVEQHRILMR</sequence>
<keyword evidence="2" id="KW-0716">Sensory transduction</keyword>
<comment type="subcellular location">
    <subcellularLocation>
        <location evidence="1">Membrane</location>
        <topology evidence="1">Multi-pass membrane protein</topology>
    </subcellularLocation>
</comment>
<evidence type="ECO:0000256" key="5">
    <source>
        <dbReference type="ARBA" id="ARBA00022989"/>
    </source>
</evidence>
<dbReference type="GO" id="GO:0004984">
    <property type="term" value="F:olfactory receptor activity"/>
    <property type="evidence" value="ECO:0007669"/>
    <property type="project" value="InterPro"/>
</dbReference>
<dbReference type="GO" id="GO:0005549">
    <property type="term" value="F:odorant binding"/>
    <property type="evidence" value="ECO:0007669"/>
    <property type="project" value="InterPro"/>
</dbReference>
<evidence type="ECO:0000256" key="4">
    <source>
        <dbReference type="ARBA" id="ARBA00022725"/>
    </source>
</evidence>
<evidence type="ECO:0000256" key="9">
    <source>
        <dbReference type="SAM" id="Phobius"/>
    </source>
</evidence>
<evidence type="ECO:0008006" key="12">
    <source>
        <dbReference type="Google" id="ProtNLM"/>
    </source>
</evidence>
<evidence type="ECO:0000256" key="3">
    <source>
        <dbReference type="ARBA" id="ARBA00022692"/>
    </source>
</evidence>
<proteinExistence type="predicted"/>